<organism evidence="1 2">
    <name type="scientific">Quercus suber</name>
    <name type="common">Cork oak</name>
    <dbReference type="NCBI Taxonomy" id="58331"/>
    <lineage>
        <taxon>Eukaryota</taxon>
        <taxon>Viridiplantae</taxon>
        <taxon>Streptophyta</taxon>
        <taxon>Embryophyta</taxon>
        <taxon>Tracheophyta</taxon>
        <taxon>Spermatophyta</taxon>
        <taxon>Magnoliopsida</taxon>
        <taxon>eudicotyledons</taxon>
        <taxon>Gunneridae</taxon>
        <taxon>Pentapetalae</taxon>
        <taxon>rosids</taxon>
        <taxon>fabids</taxon>
        <taxon>Fagales</taxon>
        <taxon>Fagaceae</taxon>
        <taxon>Quercus</taxon>
    </lineage>
</organism>
<dbReference type="AlphaFoldDB" id="A0AAW0L2U1"/>
<comment type="caution">
    <text evidence="1">The sequence shown here is derived from an EMBL/GenBank/DDBJ whole genome shotgun (WGS) entry which is preliminary data.</text>
</comment>
<protein>
    <submittedName>
        <fullName evidence="1">Uncharacterized protein</fullName>
    </submittedName>
</protein>
<gene>
    <name evidence="1" type="ORF">CFP56_010133</name>
</gene>
<dbReference type="EMBL" id="PKMF04000177">
    <property type="protein sequence ID" value="KAK7844976.1"/>
    <property type="molecule type" value="Genomic_DNA"/>
</dbReference>
<sequence>MCFKNLVPSYVKEEHSSFQNFKVIMRNKDYRPVSNDLNIISLLTTSVKECNEESELTPMHAFEFATYYCINSHLNDNSYLTTYTNSFRYNWKTIAIGPIEQVHFDNGSTNIRNLQVLLPQ</sequence>
<evidence type="ECO:0000313" key="2">
    <source>
        <dbReference type="Proteomes" id="UP000237347"/>
    </source>
</evidence>
<evidence type="ECO:0000313" key="1">
    <source>
        <dbReference type="EMBL" id="KAK7844976.1"/>
    </source>
</evidence>
<dbReference type="Proteomes" id="UP000237347">
    <property type="component" value="Unassembled WGS sequence"/>
</dbReference>
<reference evidence="1 2" key="1">
    <citation type="journal article" date="2018" name="Sci. Data">
        <title>The draft genome sequence of cork oak.</title>
        <authorList>
            <person name="Ramos A.M."/>
            <person name="Usie A."/>
            <person name="Barbosa P."/>
            <person name="Barros P.M."/>
            <person name="Capote T."/>
            <person name="Chaves I."/>
            <person name="Simoes F."/>
            <person name="Abreu I."/>
            <person name="Carrasquinho I."/>
            <person name="Faro C."/>
            <person name="Guimaraes J.B."/>
            <person name="Mendonca D."/>
            <person name="Nobrega F."/>
            <person name="Rodrigues L."/>
            <person name="Saibo N.J.M."/>
            <person name="Varela M.C."/>
            <person name="Egas C."/>
            <person name="Matos J."/>
            <person name="Miguel C.M."/>
            <person name="Oliveira M.M."/>
            <person name="Ricardo C.P."/>
            <person name="Goncalves S."/>
        </authorList>
    </citation>
    <scope>NUCLEOTIDE SEQUENCE [LARGE SCALE GENOMIC DNA]</scope>
    <source>
        <strain evidence="2">cv. HL8</strain>
    </source>
</reference>
<accession>A0AAW0L2U1</accession>
<proteinExistence type="predicted"/>
<keyword evidence="2" id="KW-1185">Reference proteome</keyword>
<name>A0AAW0L2U1_QUESU</name>